<dbReference type="InterPro" id="IPR049940">
    <property type="entry name" value="GluQ/Sye"/>
</dbReference>
<feature type="domain" description="Aminoacyl-tRNA synthetase class I anticodon-binding" evidence="9">
    <location>
        <begin position="315"/>
        <end position="450"/>
    </location>
</feature>
<dbReference type="InterPro" id="IPR000924">
    <property type="entry name" value="Glu/Gln-tRNA-synth"/>
</dbReference>
<comment type="subcellular location">
    <subcellularLocation>
        <location evidence="7">Cytoplasm</location>
    </subcellularLocation>
</comment>
<comment type="subunit">
    <text evidence="7">Monomer.</text>
</comment>
<organism evidence="10 11">
    <name type="scientific">Candidatus Taylorbacteria bacterium RIFCSPLOWO2_01_FULL_45_15b</name>
    <dbReference type="NCBI Taxonomy" id="1802319"/>
    <lineage>
        <taxon>Bacteria</taxon>
        <taxon>Candidatus Tayloriibacteriota</taxon>
    </lineage>
</organism>
<dbReference type="Gene3D" id="1.10.1160.10">
    <property type="entry name" value="Glutamyl-trna Synthetase, Domain 2"/>
    <property type="match status" value="1"/>
</dbReference>
<dbReference type="InterPro" id="IPR045462">
    <property type="entry name" value="aa-tRNA-synth_I_cd-bd"/>
</dbReference>
<evidence type="ECO:0000256" key="1">
    <source>
        <dbReference type="ARBA" id="ARBA00007894"/>
    </source>
</evidence>
<dbReference type="InterPro" id="IPR001412">
    <property type="entry name" value="aa-tRNA-synth_I_CS"/>
</dbReference>
<evidence type="ECO:0000313" key="11">
    <source>
        <dbReference type="Proteomes" id="UP000176221"/>
    </source>
</evidence>
<dbReference type="GO" id="GO:0006424">
    <property type="term" value="P:glutamyl-tRNA aminoacylation"/>
    <property type="evidence" value="ECO:0007669"/>
    <property type="project" value="UniProtKB-UniRule"/>
</dbReference>
<dbReference type="GO" id="GO:0008270">
    <property type="term" value="F:zinc ion binding"/>
    <property type="evidence" value="ECO:0007669"/>
    <property type="project" value="InterPro"/>
</dbReference>
<dbReference type="HAMAP" id="MF_00022">
    <property type="entry name" value="Glu_tRNA_synth_type1"/>
    <property type="match status" value="1"/>
</dbReference>
<name>A0A1G2NC38_9BACT</name>
<evidence type="ECO:0000256" key="7">
    <source>
        <dbReference type="HAMAP-Rule" id="MF_00022"/>
    </source>
</evidence>
<dbReference type="PANTHER" id="PTHR43311">
    <property type="entry name" value="GLUTAMATE--TRNA LIGASE"/>
    <property type="match status" value="1"/>
</dbReference>
<dbReference type="InterPro" id="IPR020751">
    <property type="entry name" value="aa-tRNA-synth_I_codon-bd_sub2"/>
</dbReference>
<gene>
    <name evidence="7" type="primary">gltX</name>
    <name evidence="10" type="ORF">A2928_01800</name>
</gene>
<comment type="caution">
    <text evidence="10">The sequence shown here is derived from an EMBL/GenBank/DDBJ whole genome shotgun (WGS) entry which is preliminary data.</text>
</comment>
<reference evidence="10 11" key="1">
    <citation type="journal article" date="2016" name="Nat. Commun.">
        <title>Thousands of microbial genomes shed light on interconnected biogeochemical processes in an aquifer system.</title>
        <authorList>
            <person name="Anantharaman K."/>
            <person name="Brown C.T."/>
            <person name="Hug L.A."/>
            <person name="Sharon I."/>
            <person name="Castelle C.J."/>
            <person name="Probst A.J."/>
            <person name="Thomas B.C."/>
            <person name="Singh A."/>
            <person name="Wilkins M.J."/>
            <person name="Karaoz U."/>
            <person name="Brodie E.L."/>
            <person name="Williams K.H."/>
            <person name="Hubbard S.S."/>
            <person name="Banfield J.F."/>
        </authorList>
    </citation>
    <scope>NUCLEOTIDE SEQUENCE [LARGE SCALE GENOMIC DNA]</scope>
</reference>
<evidence type="ECO:0000256" key="6">
    <source>
        <dbReference type="ARBA" id="ARBA00023146"/>
    </source>
</evidence>
<dbReference type="SUPFAM" id="SSF52374">
    <property type="entry name" value="Nucleotidylyl transferase"/>
    <property type="match status" value="1"/>
</dbReference>
<dbReference type="EC" id="6.1.1.17" evidence="7"/>
<evidence type="ECO:0000259" key="8">
    <source>
        <dbReference type="Pfam" id="PF00749"/>
    </source>
</evidence>
<proteinExistence type="inferred from homology"/>
<feature type="short sequence motif" description="'KMSKS' region" evidence="7">
    <location>
        <begin position="215"/>
        <end position="219"/>
    </location>
</feature>
<dbReference type="CDD" id="cd00808">
    <property type="entry name" value="GluRS_core"/>
    <property type="match status" value="1"/>
</dbReference>
<evidence type="ECO:0000256" key="3">
    <source>
        <dbReference type="ARBA" id="ARBA00022741"/>
    </source>
</evidence>
<dbReference type="InterPro" id="IPR033910">
    <property type="entry name" value="GluRS_core"/>
</dbReference>
<accession>A0A1G2NC38</accession>
<protein>
    <recommendedName>
        <fullName evidence="7">Glutamate--tRNA ligase</fullName>
        <ecNumber evidence="7">6.1.1.17</ecNumber>
    </recommendedName>
    <alternativeName>
        <fullName evidence="7">Glutamyl-tRNA synthetase</fullName>
        <shortName evidence="7">GluRS</shortName>
    </alternativeName>
</protein>
<comment type="similarity">
    <text evidence="1 7">Belongs to the class-I aminoacyl-tRNA synthetase family. Glutamate--tRNA ligase type 1 subfamily.</text>
</comment>
<keyword evidence="7" id="KW-0963">Cytoplasm</keyword>
<dbReference type="SUPFAM" id="SSF48163">
    <property type="entry name" value="An anticodon-binding domain of class I aminoacyl-tRNA synthetases"/>
    <property type="match status" value="1"/>
</dbReference>
<comment type="catalytic activity">
    <reaction evidence="7">
        <text>tRNA(Glu) + L-glutamate + ATP = L-glutamyl-tRNA(Glu) + AMP + diphosphate</text>
        <dbReference type="Rhea" id="RHEA:23540"/>
        <dbReference type="Rhea" id="RHEA-COMP:9663"/>
        <dbReference type="Rhea" id="RHEA-COMP:9680"/>
        <dbReference type="ChEBI" id="CHEBI:29985"/>
        <dbReference type="ChEBI" id="CHEBI:30616"/>
        <dbReference type="ChEBI" id="CHEBI:33019"/>
        <dbReference type="ChEBI" id="CHEBI:78442"/>
        <dbReference type="ChEBI" id="CHEBI:78520"/>
        <dbReference type="ChEBI" id="CHEBI:456215"/>
        <dbReference type="EC" id="6.1.1.17"/>
    </reaction>
</comment>
<keyword evidence="6 7" id="KW-0030">Aminoacyl-tRNA synthetase</keyword>
<dbReference type="GO" id="GO:0005829">
    <property type="term" value="C:cytosol"/>
    <property type="evidence" value="ECO:0007669"/>
    <property type="project" value="TreeGrafter"/>
</dbReference>
<dbReference type="InterPro" id="IPR014729">
    <property type="entry name" value="Rossmann-like_a/b/a_fold"/>
</dbReference>
<dbReference type="Proteomes" id="UP000176221">
    <property type="component" value="Unassembled WGS sequence"/>
</dbReference>
<dbReference type="InterPro" id="IPR004527">
    <property type="entry name" value="Glu-tRNA-ligase_bac/mito"/>
</dbReference>
<evidence type="ECO:0000256" key="5">
    <source>
        <dbReference type="ARBA" id="ARBA00022917"/>
    </source>
</evidence>
<sequence length="453" mass="51558">MQRNNDKTIIVRFPPSPTGLLHIGGARTALFNYLFAKHLGGKIVLRYEDTDKERSKPDYVKNIEECLVWLGIKFDGEPVYQSKRTEIYKKYLKDLVVAGQVYESKEEGKEVEGKRSSVLRFKNPNIRITWNDLVRGEVTFDTTDLGDFVVAKSFDEPLYHLAVVVDDFEMGITHVLRGEDHISNTPRQILIQRAINAPQPLYGHIPLILAPDRSKLSKRHGAVAVTEYRDRGYLPEALINYLALLGWNPGTDKEMYTPEELIADFSLDRVQKGGAIFNEEKLRWINKQHMKRDEGLSLWIVETLMASPRFAQSDKINAEKYVKRIATEVVQERLEIRSDLGKLIEGGEVDYFFLEPKLEPAKIAWKQDADLAHVRLRLQEISRIIGAMNGAFSKDDLSATLMPYAEKEGKGNVLWPLRYSLTGKDKSPDPFTVASIIGKEEVLLRLSCAILAL</sequence>
<dbReference type="GO" id="GO:0000049">
    <property type="term" value="F:tRNA binding"/>
    <property type="evidence" value="ECO:0007669"/>
    <property type="project" value="InterPro"/>
</dbReference>
<dbReference type="InterPro" id="IPR008925">
    <property type="entry name" value="aa_tRNA-synth_I_cd-bd_sf"/>
</dbReference>
<keyword evidence="3 7" id="KW-0547">Nucleotide-binding</keyword>
<dbReference type="Pfam" id="PF19269">
    <property type="entry name" value="Anticodon_2"/>
    <property type="match status" value="1"/>
</dbReference>
<evidence type="ECO:0000259" key="9">
    <source>
        <dbReference type="Pfam" id="PF19269"/>
    </source>
</evidence>
<evidence type="ECO:0000256" key="2">
    <source>
        <dbReference type="ARBA" id="ARBA00022598"/>
    </source>
</evidence>
<dbReference type="Gene3D" id="3.90.800.10">
    <property type="entry name" value="Glutamyl-tRNA Synthetase, Domain 3"/>
    <property type="match status" value="1"/>
</dbReference>
<dbReference type="STRING" id="1802319.A2928_01800"/>
<dbReference type="InterPro" id="IPR020058">
    <property type="entry name" value="Glu/Gln-tRNA-synth_Ib_cat-dom"/>
</dbReference>
<dbReference type="PROSITE" id="PS00178">
    <property type="entry name" value="AA_TRNA_LIGASE_I"/>
    <property type="match status" value="1"/>
</dbReference>
<keyword evidence="4 7" id="KW-0067">ATP-binding</keyword>
<evidence type="ECO:0000256" key="4">
    <source>
        <dbReference type="ARBA" id="ARBA00022840"/>
    </source>
</evidence>
<evidence type="ECO:0000313" key="10">
    <source>
        <dbReference type="EMBL" id="OHA33665.1"/>
    </source>
</evidence>
<dbReference type="Gene3D" id="3.40.50.620">
    <property type="entry name" value="HUPs"/>
    <property type="match status" value="1"/>
</dbReference>
<dbReference type="InterPro" id="IPR020061">
    <property type="entry name" value="Glu_tRNA_lig_a-bdl"/>
</dbReference>
<dbReference type="PANTHER" id="PTHR43311:SF2">
    <property type="entry name" value="GLUTAMATE--TRNA LIGASE, MITOCHONDRIAL-RELATED"/>
    <property type="match status" value="1"/>
</dbReference>
<dbReference type="GO" id="GO:0004818">
    <property type="term" value="F:glutamate-tRNA ligase activity"/>
    <property type="evidence" value="ECO:0007669"/>
    <property type="project" value="UniProtKB-UniRule"/>
</dbReference>
<feature type="binding site" evidence="7">
    <location>
        <position position="218"/>
    </location>
    <ligand>
        <name>ATP</name>
        <dbReference type="ChEBI" id="CHEBI:30616"/>
    </ligand>
</feature>
<dbReference type="AlphaFoldDB" id="A0A1G2NC38"/>
<dbReference type="GO" id="GO:0005524">
    <property type="term" value="F:ATP binding"/>
    <property type="evidence" value="ECO:0007669"/>
    <property type="project" value="UniProtKB-UniRule"/>
</dbReference>
<comment type="function">
    <text evidence="7">Catalyzes the attachment of glutamate to tRNA(Glu) in a two-step reaction: glutamate is first activated by ATP to form Glu-AMP and then transferred to the acceptor end of tRNA(Glu).</text>
</comment>
<feature type="domain" description="Glutamyl/glutaminyl-tRNA synthetase class Ib catalytic" evidence="8">
    <location>
        <begin position="109"/>
        <end position="284"/>
    </location>
</feature>
<keyword evidence="5 7" id="KW-0648">Protein biosynthesis</keyword>
<keyword evidence="2 7" id="KW-0436">Ligase</keyword>
<feature type="short sequence motif" description="'HIGH' region" evidence="7">
    <location>
        <begin position="15"/>
        <end position="25"/>
    </location>
</feature>
<dbReference type="Pfam" id="PF00749">
    <property type="entry name" value="tRNA-synt_1c"/>
    <property type="match status" value="1"/>
</dbReference>
<comment type="caution">
    <text evidence="7">Lacks conserved residue(s) required for the propagation of feature annotation.</text>
</comment>
<dbReference type="PRINTS" id="PR00987">
    <property type="entry name" value="TRNASYNTHGLU"/>
</dbReference>
<dbReference type="EMBL" id="MHRX01000028">
    <property type="protein sequence ID" value="OHA33665.1"/>
    <property type="molecule type" value="Genomic_DNA"/>
</dbReference>
<dbReference type="Gene3D" id="1.10.10.350">
    <property type="match status" value="1"/>
</dbReference>